<keyword evidence="3" id="KW-1185">Reference proteome</keyword>
<gene>
    <name evidence="2" type="ORF">RQC66_21295</name>
</gene>
<organism evidence="2 3">
    <name type="scientific">Streptomyces justiciae</name>
    <dbReference type="NCBI Taxonomy" id="2780140"/>
    <lineage>
        <taxon>Bacteria</taxon>
        <taxon>Bacillati</taxon>
        <taxon>Actinomycetota</taxon>
        <taxon>Actinomycetes</taxon>
        <taxon>Kitasatosporales</taxon>
        <taxon>Streptomycetaceae</taxon>
        <taxon>Streptomyces</taxon>
    </lineage>
</organism>
<accession>A0ABU3LVK1</accession>
<sequence length="175" mass="18369">MTPSPAATSTAALTKGGASLVDLLVDAPEIRIAVTGPRMLIEQLTLLTTLSPFDGCTAPRLQELADTLEGTIHCGLVGVEPAQIEVASNRSGVLLQIDLGPTSMYQSELTLRTKTGETLRALITRLLSDDPGRPFFAGLFAVPATGHLEHQHPPGDEPPQPGHDHQGGGHSHGHP</sequence>
<feature type="region of interest" description="Disordered" evidence="1">
    <location>
        <begin position="146"/>
        <end position="175"/>
    </location>
</feature>
<evidence type="ECO:0000256" key="1">
    <source>
        <dbReference type="SAM" id="MobiDB-lite"/>
    </source>
</evidence>
<dbReference type="Proteomes" id="UP001257948">
    <property type="component" value="Unassembled WGS sequence"/>
</dbReference>
<comment type="caution">
    <text evidence="2">The sequence shown here is derived from an EMBL/GenBank/DDBJ whole genome shotgun (WGS) entry which is preliminary data.</text>
</comment>
<protein>
    <submittedName>
        <fullName evidence="2">Uncharacterized protein</fullName>
    </submittedName>
</protein>
<dbReference type="EMBL" id="JAVTLL010000014">
    <property type="protein sequence ID" value="MDT7843264.1"/>
    <property type="molecule type" value="Genomic_DNA"/>
</dbReference>
<name>A0ABU3LVK1_9ACTN</name>
<proteinExistence type="predicted"/>
<evidence type="ECO:0000313" key="2">
    <source>
        <dbReference type="EMBL" id="MDT7843264.1"/>
    </source>
</evidence>
<dbReference type="RefSeq" id="WP_314202832.1">
    <property type="nucleotide sequence ID" value="NZ_JAVTLL010000014.1"/>
</dbReference>
<evidence type="ECO:0000313" key="3">
    <source>
        <dbReference type="Proteomes" id="UP001257948"/>
    </source>
</evidence>
<reference evidence="3" key="1">
    <citation type="submission" date="2023-07" db="EMBL/GenBank/DDBJ databases">
        <title>Draft genome sequence of the endophytic actinobacterium Streptomyces justiciae WPN32, a potential antibiotic producer.</title>
        <authorList>
            <person name="Yasawong M."/>
            <person name="Pana W."/>
            <person name="Ganta P."/>
            <person name="Santapan N."/>
            <person name="Songngamsuk T."/>
            <person name="Phatcharaharikarn M."/>
            <person name="Kerdtoob S."/>
            <person name="Nantapong N."/>
        </authorList>
    </citation>
    <scope>NUCLEOTIDE SEQUENCE [LARGE SCALE GENOMIC DNA]</scope>
    <source>
        <strain evidence="3">WPN32</strain>
    </source>
</reference>